<evidence type="ECO:0000313" key="2">
    <source>
        <dbReference type="Proteomes" id="UP001202674"/>
    </source>
</evidence>
<dbReference type="RefSeq" id="WP_250594904.1">
    <property type="nucleotide sequence ID" value="NZ_JAKRVY010000001.1"/>
</dbReference>
<sequence length="194" mass="20609">MTSEIGRRLDAVTTSDAGVHSLTEDERVARLADVLVQRVGSTAEVVGAVPTAVAAVGIVQRRLRGDAAPLAEIAPHSCPISDVMQAEDELLDALDDPADDAVIERLQARVCRCRAVLVATARERAGPPRLTGVLCPGDPDEFAVPEGIDPLPPEADVRPLKARYHRLRADLRSAQLGVALDSYLVDAELSPPDS</sequence>
<keyword evidence="2" id="KW-1185">Reference proteome</keyword>
<dbReference type="Proteomes" id="UP001202674">
    <property type="component" value="Unassembled WGS sequence"/>
</dbReference>
<comment type="caution">
    <text evidence="1">The sequence shown here is derived from an EMBL/GenBank/DDBJ whole genome shotgun (WGS) entry which is preliminary data.</text>
</comment>
<organism evidence="1 2">
    <name type="scientific">Natranaeroarchaeum aerophilus</name>
    <dbReference type="NCBI Taxonomy" id="2917711"/>
    <lineage>
        <taxon>Archaea</taxon>
        <taxon>Methanobacteriati</taxon>
        <taxon>Methanobacteriota</taxon>
        <taxon>Stenosarchaea group</taxon>
        <taxon>Halobacteria</taxon>
        <taxon>Halobacteriales</taxon>
        <taxon>Natronoarchaeaceae</taxon>
        <taxon>Natranaeroarchaeum</taxon>
    </lineage>
</organism>
<evidence type="ECO:0000313" key="1">
    <source>
        <dbReference type="EMBL" id="MCL9812859.1"/>
    </source>
</evidence>
<proteinExistence type="predicted"/>
<accession>A0AAE3FPI8</accession>
<name>A0AAE3FPI8_9EURY</name>
<dbReference type="EMBL" id="JAKRVY010000001">
    <property type="protein sequence ID" value="MCL9812859.1"/>
    <property type="molecule type" value="Genomic_DNA"/>
</dbReference>
<gene>
    <name evidence="1" type="ORF">AArcSt11_04235</name>
</gene>
<reference evidence="1 2" key="1">
    <citation type="journal article" date="2022" name="Syst. Appl. Microbiol.">
        <title>Natronocalculus amylovorans gen. nov., sp. nov., and Natranaeroarchaeum aerophilus sp. nov., dominant culturable amylolytic natronoarchaea from hypersaline soda lakes in southwestern Siberia.</title>
        <authorList>
            <person name="Sorokin D.Y."/>
            <person name="Elcheninov A.G."/>
            <person name="Khizhniak T.V."/>
            <person name="Koenen M."/>
            <person name="Bale N.J."/>
            <person name="Damste J.S.S."/>
            <person name="Kublanov I.V."/>
        </authorList>
    </citation>
    <scope>NUCLEOTIDE SEQUENCE [LARGE SCALE GENOMIC DNA]</scope>
    <source>
        <strain evidence="1 2">AArc-St1-1</strain>
    </source>
</reference>
<dbReference type="AlphaFoldDB" id="A0AAE3FPI8"/>
<protein>
    <submittedName>
        <fullName evidence="1">Uncharacterized protein</fullName>
    </submittedName>
</protein>